<proteinExistence type="predicted"/>
<accession>A0A2R7Z262</accession>
<reference evidence="1 2" key="1">
    <citation type="submission" date="2018-03" db="EMBL/GenBank/DDBJ databases">
        <authorList>
            <person name="Keele B.F."/>
        </authorList>
    </citation>
    <scope>NUCLEOTIDE SEQUENCE [LARGE SCALE GENOMIC DNA]</scope>
    <source>
        <strain evidence="1 2">IB-3</strain>
    </source>
</reference>
<dbReference type="AlphaFoldDB" id="A0A2R7Z262"/>
<evidence type="ECO:0000313" key="1">
    <source>
        <dbReference type="EMBL" id="PUA82654.1"/>
    </source>
</evidence>
<evidence type="ECO:0000313" key="2">
    <source>
        <dbReference type="Proteomes" id="UP000244867"/>
    </source>
</evidence>
<dbReference type="EMBL" id="PYXZ01000001">
    <property type="protein sequence ID" value="PUA82654.1"/>
    <property type="molecule type" value="Genomic_DNA"/>
</dbReference>
<gene>
    <name evidence="1" type="ORF">C7S10_02680</name>
</gene>
<sequence length="126" mass="14514">MDEDDLAPDHLLVQFTRGDQTRARYLRSRLSQVADRTSDPELADALRDVAAGRRSMRELGQSEVFGRHGAVAHDKYVERTADRSAQDRLRDQNLAAEEMQHVMGVRLEEIRRRFEESVGRRVEPPD</sequence>
<organism evidence="1 2">
    <name type="scientific">Nocardioides currus</name>
    <dbReference type="NCBI Taxonomy" id="2133958"/>
    <lineage>
        <taxon>Bacteria</taxon>
        <taxon>Bacillati</taxon>
        <taxon>Actinomycetota</taxon>
        <taxon>Actinomycetes</taxon>
        <taxon>Propionibacteriales</taxon>
        <taxon>Nocardioidaceae</taxon>
        <taxon>Nocardioides</taxon>
    </lineage>
</organism>
<dbReference type="RefSeq" id="WP_108342840.1">
    <property type="nucleotide sequence ID" value="NZ_PYXZ01000001.1"/>
</dbReference>
<dbReference type="Proteomes" id="UP000244867">
    <property type="component" value="Unassembled WGS sequence"/>
</dbReference>
<protein>
    <submittedName>
        <fullName evidence="1">Uncharacterized protein</fullName>
    </submittedName>
</protein>
<dbReference type="OrthoDB" id="4558119at2"/>
<comment type="caution">
    <text evidence="1">The sequence shown here is derived from an EMBL/GenBank/DDBJ whole genome shotgun (WGS) entry which is preliminary data.</text>
</comment>
<keyword evidence="2" id="KW-1185">Reference proteome</keyword>
<name>A0A2R7Z262_9ACTN</name>